<name>A0A4P2VFX1_FLUSA</name>
<dbReference type="InterPro" id="IPR001753">
    <property type="entry name" value="Enoyl-CoA_hydra/iso"/>
</dbReference>
<organism evidence="4 5">
    <name type="scientific">Fluviispira sanaruensis</name>
    <dbReference type="NCBI Taxonomy" id="2493639"/>
    <lineage>
        <taxon>Bacteria</taxon>
        <taxon>Pseudomonadati</taxon>
        <taxon>Bdellovibrionota</taxon>
        <taxon>Oligoflexia</taxon>
        <taxon>Silvanigrellales</taxon>
        <taxon>Silvanigrellaceae</taxon>
        <taxon>Fluviispira</taxon>
    </lineage>
</organism>
<dbReference type="RefSeq" id="WP_130605541.1">
    <property type="nucleotide sequence ID" value="NZ_AP019368.1"/>
</dbReference>
<dbReference type="InterPro" id="IPR014748">
    <property type="entry name" value="Enoyl-CoA_hydra_C"/>
</dbReference>
<dbReference type="KEGG" id="sbf:JCM31447_309900"/>
<dbReference type="FunFam" id="3.90.226.10:FF:000009">
    <property type="entry name" value="Carnitinyl-CoA dehydratase"/>
    <property type="match status" value="1"/>
</dbReference>
<evidence type="ECO:0000256" key="3">
    <source>
        <dbReference type="RuleBase" id="RU003707"/>
    </source>
</evidence>
<dbReference type="InterPro" id="IPR018376">
    <property type="entry name" value="Enoyl-CoA_hyd/isom_CS"/>
</dbReference>
<dbReference type="InterPro" id="IPR029045">
    <property type="entry name" value="ClpP/crotonase-like_dom_sf"/>
</dbReference>
<dbReference type="OrthoDB" id="5290611at2"/>
<dbReference type="GO" id="GO:0016829">
    <property type="term" value="F:lyase activity"/>
    <property type="evidence" value="ECO:0007669"/>
    <property type="project" value="UniProtKB-KW"/>
</dbReference>
<dbReference type="Gene3D" id="1.10.12.10">
    <property type="entry name" value="Lyase 2-enoyl-coa Hydratase, Chain A, domain 2"/>
    <property type="match status" value="1"/>
</dbReference>
<dbReference type="PANTHER" id="PTHR11941:SF54">
    <property type="entry name" value="ENOYL-COA HYDRATASE, MITOCHONDRIAL"/>
    <property type="match status" value="1"/>
</dbReference>
<evidence type="ECO:0000313" key="4">
    <source>
        <dbReference type="EMBL" id="BBH51723.1"/>
    </source>
</evidence>
<keyword evidence="5" id="KW-1185">Reference proteome</keyword>
<gene>
    <name evidence="4" type="ORF">JCM31447_309900</name>
</gene>
<comment type="similarity">
    <text evidence="1 3">Belongs to the enoyl-CoA hydratase/isomerase family.</text>
</comment>
<dbReference type="CDD" id="cd06558">
    <property type="entry name" value="crotonase-like"/>
    <property type="match status" value="1"/>
</dbReference>
<dbReference type="AlphaFoldDB" id="A0A4P2VFX1"/>
<proteinExistence type="inferred from homology"/>
<dbReference type="EMBL" id="AP019368">
    <property type="protein sequence ID" value="BBH51723.1"/>
    <property type="molecule type" value="Genomic_DNA"/>
</dbReference>
<dbReference type="GO" id="GO:0006635">
    <property type="term" value="P:fatty acid beta-oxidation"/>
    <property type="evidence" value="ECO:0007669"/>
    <property type="project" value="TreeGrafter"/>
</dbReference>
<reference evidence="4 5" key="1">
    <citation type="submission" date="2018-12" db="EMBL/GenBank/DDBJ databases">
        <title>Rubrispira sanarue gen. nov., sp., nov., a member of the order Silvanigrellales, isolated from a brackish lake in Hamamatsu Japan.</title>
        <authorList>
            <person name="Maejima Y."/>
            <person name="Iino T."/>
            <person name="Muraguchi Y."/>
            <person name="Fukuda K."/>
            <person name="Nojiri H."/>
            <person name="Ohkuma M."/>
            <person name="Moriuchi R."/>
            <person name="Dohra H."/>
            <person name="Kimbara K."/>
            <person name="Shintani M."/>
        </authorList>
    </citation>
    <scope>NUCLEOTIDE SEQUENCE [LARGE SCALE GENOMIC DNA]</scope>
    <source>
        <strain evidence="4 5">RF1110005</strain>
    </source>
</reference>
<dbReference type="Gene3D" id="3.90.226.10">
    <property type="entry name" value="2-enoyl-CoA Hydratase, Chain A, domain 1"/>
    <property type="match status" value="1"/>
</dbReference>
<accession>A0A4P2VFX1</accession>
<dbReference type="Pfam" id="PF00378">
    <property type="entry name" value="ECH_1"/>
    <property type="match status" value="1"/>
</dbReference>
<evidence type="ECO:0000256" key="2">
    <source>
        <dbReference type="ARBA" id="ARBA00023239"/>
    </source>
</evidence>
<dbReference type="PROSITE" id="PS00166">
    <property type="entry name" value="ENOYL_COA_HYDRATASE"/>
    <property type="match status" value="1"/>
</dbReference>
<sequence length="259" mass="28704">MSDNIIQFEIKDKKAYLEINRPKALNALNKNVLAEIKKCCDILKNNSSVHILIVSGSGDKSFVAGADIKELQELHNKNREGENFSKWGAEIFNSLEQLPQITIARIQGFALGGGLELALACDFIIASENARFSLPEVTLGLIPGFSGTQRLRKRLGTARAIEWIATAERYSASEAYTFGLINHVVKHEDLVFFTEQIADKIIKNSPLAVKTAKLVIRSGENCNFQEACDIESHQFGHLLNQAESVEGISAFIEKRPAQF</sequence>
<dbReference type="Proteomes" id="UP000291236">
    <property type="component" value="Chromosome"/>
</dbReference>
<evidence type="ECO:0000313" key="5">
    <source>
        <dbReference type="Proteomes" id="UP000291236"/>
    </source>
</evidence>
<protein>
    <submittedName>
        <fullName evidence="4">Crotonase</fullName>
    </submittedName>
</protein>
<keyword evidence="2" id="KW-0456">Lyase</keyword>
<dbReference type="SUPFAM" id="SSF52096">
    <property type="entry name" value="ClpP/crotonase"/>
    <property type="match status" value="1"/>
</dbReference>
<dbReference type="PANTHER" id="PTHR11941">
    <property type="entry name" value="ENOYL-COA HYDRATASE-RELATED"/>
    <property type="match status" value="1"/>
</dbReference>
<evidence type="ECO:0000256" key="1">
    <source>
        <dbReference type="ARBA" id="ARBA00005254"/>
    </source>
</evidence>